<dbReference type="InterPro" id="IPR020103">
    <property type="entry name" value="PsdUridine_synth_cat_dom_sf"/>
</dbReference>
<evidence type="ECO:0000256" key="3">
    <source>
        <dbReference type="ARBA" id="ARBA00023235"/>
    </source>
</evidence>
<evidence type="ECO:0000256" key="4">
    <source>
        <dbReference type="ARBA" id="ARBA00031870"/>
    </source>
</evidence>
<dbReference type="InterPro" id="IPR036986">
    <property type="entry name" value="S4_RNA-bd_sf"/>
</dbReference>
<dbReference type="GO" id="GO:0006396">
    <property type="term" value="P:RNA processing"/>
    <property type="evidence" value="ECO:0007669"/>
    <property type="project" value="UniProtKB-ARBA"/>
</dbReference>
<dbReference type="PANTHER" id="PTHR21600">
    <property type="entry name" value="MITOCHONDRIAL RNA PSEUDOURIDINE SYNTHASE"/>
    <property type="match status" value="1"/>
</dbReference>
<dbReference type="CDD" id="cd02869">
    <property type="entry name" value="PseudoU_synth_RluA_like"/>
    <property type="match status" value="1"/>
</dbReference>
<keyword evidence="6" id="KW-0694">RNA-binding</keyword>
<evidence type="ECO:0000256" key="5">
    <source>
        <dbReference type="ARBA" id="ARBA00033164"/>
    </source>
</evidence>
<comment type="catalytic activity">
    <reaction evidence="1">
        <text>a uridine in RNA = a pseudouridine in RNA</text>
        <dbReference type="Rhea" id="RHEA:48348"/>
        <dbReference type="Rhea" id="RHEA-COMP:12068"/>
        <dbReference type="Rhea" id="RHEA-COMP:12069"/>
        <dbReference type="ChEBI" id="CHEBI:65314"/>
        <dbReference type="ChEBI" id="CHEBI:65315"/>
    </reaction>
</comment>
<keyword evidence="9" id="KW-1185">Reference proteome</keyword>
<gene>
    <name evidence="8" type="ORF">MCSF7_03093</name>
</gene>
<reference evidence="8 9" key="1">
    <citation type="journal article" date="2013" name="Genome Announc.">
        <title>Genome Sequence of Mycoplasma columbinum Strain SF7.</title>
        <authorList>
            <person name="Guo Z."/>
            <person name="Xu X."/>
            <person name="Zheng Q."/>
            <person name="Li T."/>
            <person name="Kuang S."/>
            <person name="Zhang Z."/>
            <person name="Chen Y."/>
            <person name="Lu X."/>
            <person name="Zhou R."/>
            <person name="Bi D."/>
            <person name="Jin H."/>
        </authorList>
    </citation>
    <scope>NUCLEOTIDE SEQUENCE [LARGE SCALE GENOMIC DNA]</scope>
    <source>
        <strain evidence="8 9">SF7</strain>
    </source>
</reference>
<evidence type="ECO:0000256" key="2">
    <source>
        <dbReference type="ARBA" id="ARBA00010876"/>
    </source>
</evidence>
<dbReference type="STRING" id="1037410.MCSF7_03093"/>
<evidence type="ECO:0000313" key="8">
    <source>
        <dbReference type="EMBL" id="EGV00503.1"/>
    </source>
</evidence>
<dbReference type="AlphaFoldDB" id="F9UJG0"/>
<dbReference type="GO" id="GO:0140098">
    <property type="term" value="F:catalytic activity, acting on RNA"/>
    <property type="evidence" value="ECO:0007669"/>
    <property type="project" value="UniProtKB-ARBA"/>
</dbReference>
<evidence type="ECO:0000259" key="7">
    <source>
        <dbReference type="Pfam" id="PF00849"/>
    </source>
</evidence>
<dbReference type="CDD" id="cd00165">
    <property type="entry name" value="S4"/>
    <property type="match status" value="1"/>
</dbReference>
<comment type="similarity">
    <text evidence="2">Belongs to the pseudouridine synthase RluA family.</text>
</comment>
<dbReference type="Gene3D" id="3.30.2350.10">
    <property type="entry name" value="Pseudouridine synthase"/>
    <property type="match status" value="1"/>
</dbReference>
<dbReference type="PROSITE" id="PS50889">
    <property type="entry name" value="S4"/>
    <property type="match status" value="1"/>
</dbReference>
<dbReference type="GO" id="GO:0003723">
    <property type="term" value="F:RNA binding"/>
    <property type="evidence" value="ECO:0007669"/>
    <property type="project" value="UniProtKB-KW"/>
</dbReference>
<dbReference type="Proteomes" id="UP000004978">
    <property type="component" value="Unassembled WGS sequence"/>
</dbReference>
<dbReference type="GO" id="GO:0009982">
    <property type="term" value="F:pseudouridine synthase activity"/>
    <property type="evidence" value="ECO:0007669"/>
    <property type="project" value="InterPro"/>
</dbReference>
<dbReference type="Pfam" id="PF00849">
    <property type="entry name" value="PseudoU_synth_2"/>
    <property type="match status" value="1"/>
</dbReference>
<sequence length="291" mass="34541">MKKNNWKSYVIKENNEEKKLFSFLKELFENHPLAFIYKLLRQKDVKVNGVRTKDEKYKLLQGDVVEVFYAKELSKTKEFDNKDIQINFQIIYEDSNILLVNKPTKVSVHSEFNCLDHQVLKYLSYRHNLNEFRPSHVGRLDKETSGIMIYAKNHYALVQLNANTSKFDKIYVFKSDYNGNDQEILLNVEKNSKGYLNNTTNKTNLAYSQAHTKIYQKNNIWFAQIFTGKKHQIRLSLKSLNFPIWGDKKYGGKKAERLYLHCKTIKFKELEGKLNYLNNKEFTTPIPWERK</sequence>
<dbReference type="InterPro" id="IPR006145">
    <property type="entry name" value="PsdUridine_synth_RsuA/RluA"/>
</dbReference>
<dbReference type="GO" id="GO:0001522">
    <property type="term" value="P:pseudouridine synthesis"/>
    <property type="evidence" value="ECO:0007669"/>
    <property type="project" value="InterPro"/>
</dbReference>
<protein>
    <recommendedName>
        <fullName evidence="4">RNA pseudouridylate synthase</fullName>
    </recommendedName>
    <alternativeName>
        <fullName evidence="5">RNA-uridine isomerase</fullName>
    </alternativeName>
</protein>
<dbReference type="RefSeq" id="WP_006608427.1">
    <property type="nucleotide sequence ID" value="NZ_AFXA01000005.1"/>
</dbReference>
<organism evidence="8 9">
    <name type="scientific">Mycoplasmopsis columbina SF7</name>
    <dbReference type="NCBI Taxonomy" id="1037410"/>
    <lineage>
        <taxon>Bacteria</taxon>
        <taxon>Bacillati</taxon>
        <taxon>Mycoplasmatota</taxon>
        <taxon>Mycoplasmoidales</taxon>
        <taxon>Metamycoplasmataceae</taxon>
        <taxon>Mycoplasmopsis</taxon>
    </lineage>
</organism>
<dbReference type="InterPro" id="IPR050188">
    <property type="entry name" value="RluA_PseudoU_synthase"/>
</dbReference>
<dbReference type="SUPFAM" id="SSF55120">
    <property type="entry name" value="Pseudouridine synthase"/>
    <property type="match status" value="1"/>
</dbReference>
<comment type="caution">
    <text evidence="8">The sequence shown here is derived from an EMBL/GenBank/DDBJ whole genome shotgun (WGS) entry which is preliminary data.</text>
</comment>
<dbReference type="Gene3D" id="3.10.290.10">
    <property type="entry name" value="RNA-binding S4 domain"/>
    <property type="match status" value="1"/>
</dbReference>
<evidence type="ECO:0000313" key="9">
    <source>
        <dbReference type="Proteomes" id="UP000004978"/>
    </source>
</evidence>
<keyword evidence="3" id="KW-0413">Isomerase</keyword>
<dbReference type="eggNOG" id="COG0564">
    <property type="taxonomic scope" value="Bacteria"/>
</dbReference>
<dbReference type="SUPFAM" id="SSF55174">
    <property type="entry name" value="Alpha-L RNA-binding motif"/>
    <property type="match status" value="1"/>
</dbReference>
<dbReference type="EMBL" id="AFXA01000005">
    <property type="protein sequence ID" value="EGV00503.1"/>
    <property type="molecule type" value="Genomic_DNA"/>
</dbReference>
<name>F9UJG0_9BACT</name>
<proteinExistence type="inferred from homology"/>
<evidence type="ECO:0000256" key="6">
    <source>
        <dbReference type="PROSITE-ProRule" id="PRU00182"/>
    </source>
</evidence>
<feature type="domain" description="Pseudouridine synthase RsuA/RluA-like" evidence="7">
    <location>
        <begin position="96"/>
        <end position="237"/>
    </location>
</feature>
<accession>F9UJG0</accession>
<evidence type="ECO:0000256" key="1">
    <source>
        <dbReference type="ARBA" id="ARBA00000073"/>
    </source>
</evidence>